<dbReference type="GO" id="GO:0008113">
    <property type="term" value="F:peptide-methionine (S)-S-oxide reductase activity"/>
    <property type="evidence" value="ECO:0007669"/>
    <property type="project" value="UniProtKB-EC"/>
</dbReference>
<dbReference type="NCBIfam" id="TIGR00357">
    <property type="entry name" value="peptide-methionine (R)-S-oxide reductase MsrB"/>
    <property type="match status" value="1"/>
</dbReference>
<dbReference type="HAMAP" id="MF_01401">
    <property type="entry name" value="MsrA"/>
    <property type="match status" value="1"/>
</dbReference>
<dbReference type="PANTHER" id="PTHR10173:SF59">
    <property type="entry name" value="PEPTIDE METHIONINE SULFOXIDE REDUCTASE MSRA_MSRB"/>
    <property type="match status" value="1"/>
</dbReference>
<proteinExistence type="inferred from homology"/>
<gene>
    <name evidence="8" type="primary">msrAB_15</name>
    <name evidence="8" type="ORF">SDC9_129793</name>
</gene>
<keyword evidence="5" id="KW-0511">Multifunctional enzyme</keyword>
<dbReference type="HAMAP" id="MF_01400">
    <property type="entry name" value="MsrB"/>
    <property type="match status" value="1"/>
</dbReference>
<protein>
    <recommendedName>
        <fullName evidence="3">peptide-methionine (S)-S-oxide reductase</fullName>
        <ecNumber evidence="3">1.8.4.11</ecNumber>
    </recommendedName>
</protein>
<dbReference type="SUPFAM" id="SSF51316">
    <property type="entry name" value="Mss4-like"/>
    <property type="match status" value="1"/>
</dbReference>
<evidence type="ECO:0000256" key="6">
    <source>
        <dbReference type="ARBA" id="ARBA00024679"/>
    </source>
</evidence>
<evidence type="ECO:0000256" key="5">
    <source>
        <dbReference type="ARBA" id="ARBA00023268"/>
    </source>
</evidence>
<dbReference type="GO" id="GO:0033743">
    <property type="term" value="F:peptide-methionine (R)-S-oxide reductase activity"/>
    <property type="evidence" value="ECO:0007669"/>
    <property type="project" value="InterPro"/>
</dbReference>
<dbReference type="GO" id="GO:0005737">
    <property type="term" value="C:cytoplasm"/>
    <property type="evidence" value="ECO:0007669"/>
    <property type="project" value="TreeGrafter"/>
</dbReference>
<evidence type="ECO:0000256" key="3">
    <source>
        <dbReference type="ARBA" id="ARBA00012502"/>
    </source>
</evidence>
<dbReference type="GO" id="GO:0030091">
    <property type="term" value="P:protein repair"/>
    <property type="evidence" value="ECO:0007669"/>
    <property type="project" value="InterPro"/>
</dbReference>
<comment type="similarity">
    <text evidence="2">In the N-terminal section; belongs to the MsrA Met sulfoxide reductase family.</text>
</comment>
<name>A0A645D0V2_9ZZZZ</name>
<evidence type="ECO:0000256" key="1">
    <source>
        <dbReference type="ARBA" id="ARBA00008076"/>
    </source>
</evidence>
<evidence type="ECO:0000313" key="8">
    <source>
        <dbReference type="EMBL" id="MPM82731.1"/>
    </source>
</evidence>
<dbReference type="FunFam" id="3.30.1060.10:FF:000007">
    <property type="entry name" value="Peptide methionine sulfoxide reductase msrA/msrB"/>
    <property type="match status" value="1"/>
</dbReference>
<dbReference type="GO" id="GO:0006979">
    <property type="term" value="P:response to oxidative stress"/>
    <property type="evidence" value="ECO:0007669"/>
    <property type="project" value="InterPro"/>
</dbReference>
<reference evidence="8" key="1">
    <citation type="submission" date="2019-08" db="EMBL/GenBank/DDBJ databases">
        <authorList>
            <person name="Kucharzyk K."/>
            <person name="Murdoch R.W."/>
            <person name="Higgins S."/>
            <person name="Loffler F."/>
        </authorList>
    </citation>
    <scope>NUCLEOTIDE SEQUENCE</scope>
</reference>
<dbReference type="PANTHER" id="PTHR10173">
    <property type="entry name" value="METHIONINE SULFOXIDE REDUCTASE"/>
    <property type="match status" value="1"/>
</dbReference>
<dbReference type="EC" id="1.8.4.11" evidence="3"/>
<dbReference type="InterPro" id="IPR002579">
    <property type="entry name" value="Met_Sox_Rdtase_MsrB_dom"/>
</dbReference>
<evidence type="ECO:0000256" key="4">
    <source>
        <dbReference type="ARBA" id="ARBA00023002"/>
    </source>
</evidence>
<dbReference type="Gene3D" id="2.170.150.20">
    <property type="entry name" value="Peptide methionine sulfoxide reductase"/>
    <property type="match status" value="1"/>
</dbReference>
<dbReference type="AlphaFoldDB" id="A0A645D0V2"/>
<dbReference type="InterPro" id="IPR036509">
    <property type="entry name" value="Met_Sox_Rdtase_MsrA_sf"/>
</dbReference>
<dbReference type="FunFam" id="2.170.150.20:FF:000003">
    <property type="entry name" value="Peptide methionine sulfoxide reductase MsrB"/>
    <property type="match status" value="1"/>
</dbReference>
<feature type="domain" description="MsrB" evidence="7">
    <location>
        <begin position="182"/>
        <end position="305"/>
    </location>
</feature>
<dbReference type="EMBL" id="VSSQ01031719">
    <property type="protein sequence ID" value="MPM82731.1"/>
    <property type="molecule type" value="Genomic_DNA"/>
</dbReference>
<dbReference type="Pfam" id="PF01625">
    <property type="entry name" value="PMSR"/>
    <property type="match status" value="1"/>
</dbReference>
<dbReference type="Pfam" id="PF01641">
    <property type="entry name" value="SelR"/>
    <property type="match status" value="1"/>
</dbReference>
<sequence length="321" mass="36166">MEAGMSKGYREIWLAGGCFWGVEAFFKKIPGVVETGVGYANGKTERPGYYDIAHTGHAETVQVTYDPARLSLTELLSYYFLIIDPTSLNKQGNDRGTQYRTGIYYREVRDKQAIENAVLAQQKKHLRKIMVEVLPLSNFYPAEEYHQDYLEKNPGGYCHIDLSLAERALAEKEKTPYRRPADSELKKRLSPLQFSVVRESATEPPFQNEYWDNHARGIYVDAATGEPLFASSQKFDSGTGWPSFTRPIYADAVVEKTDLGAGMVRTEVRSKFGDSHLGHVFGDGPQETGGVRYCINSAALRFIPAEKMREEGYGKYLALLK</sequence>
<dbReference type="NCBIfam" id="TIGR00401">
    <property type="entry name" value="msrA"/>
    <property type="match status" value="1"/>
</dbReference>
<dbReference type="InterPro" id="IPR028427">
    <property type="entry name" value="Met_Sox_Rdtase_MsrB"/>
</dbReference>
<dbReference type="InterPro" id="IPR011057">
    <property type="entry name" value="Mss4-like_sf"/>
</dbReference>
<dbReference type="InterPro" id="IPR002569">
    <property type="entry name" value="Met_Sox_Rdtase_MsrA_dom"/>
</dbReference>
<organism evidence="8">
    <name type="scientific">bioreactor metagenome</name>
    <dbReference type="NCBI Taxonomy" id="1076179"/>
    <lineage>
        <taxon>unclassified sequences</taxon>
        <taxon>metagenomes</taxon>
        <taxon>ecological metagenomes</taxon>
    </lineage>
</organism>
<accession>A0A645D0V2</accession>
<evidence type="ECO:0000256" key="2">
    <source>
        <dbReference type="ARBA" id="ARBA00011017"/>
    </source>
</evidence>
<keyword evidence="4" id="KW-0560">Oxidoreductase</keyword>
<dbReference type="PROSITE" id="PS51790">
    <property type="entry name" value="MSRB"/>
    <property type="match status" value="1"/>
</dbReference>
<dbReference type="SUPFAM" id="SSF55068">
    <property type="entry name" value="Peptide methionine sulfoxide reductase"/>
    <property type="match status" value="1"/>
</dbReference>
<dbReference type="Gene3D" id="3.30.1060.10">
    <property type="entry name" value="Peptide methionine sulphoxide reductase MsrA"/>
    <property type="match status" value="1"/>
</dbReference>
<evidence type="ECO:0000259" key="7">
    <source>
        <dbReference type="PROSITE" id="PS51790"/>
    </source>
</evidence>
<comment type="caution">
    <text evidence="8">The sequence shown here is derived from an EMBL/GenBank/DDBJ whole genome shotgun (WGS) entry which is preliminary data.</text>
</comment>
<comment type="function">
    <text evidence="6">Has an important function as a repair enzyme for proteins that have been inactivated by oxidation. Catalyzes the reversible oxidation-reduction of methionine sulfoxide in proteins to methionine.</text>
</comment>
<comment type="similarity">
    <text evidence="1">In the C-terminal section; belongs to the MsrB Met sulfoxide reductase family.</text>
</comment>